<reference evidence="1 2" key="1">
    <citation type="journal article" date="2018" name="Sci. Rep.">
        <title>Genome sequence of the cauliflower mushroom Sparassis crispa (Hanabiratake) and its association with beneficial usage.</title>
        <authorList>
            <person name="Kiyama R."/>
            <person name="Furutani Y."/>
            <person name="Kawaguchi K."/>
            <person name="Nakanishi T."/>
        </authorList>
    </citation>
    <scope>NUCLEOTIDE SEQUENCE [LARGE SCALE GENOMIC DNA]</scope>
</reference>
<evidence type="ECO:0000313" key="2">
    <source>
        <dbReference type="Proteomes" id="UP000287166"/>
    </source>
</evidence>
<accession>A0A401G7F5</accession>
<evidence type="ECO:0000313" key="1">
    <source>
        <dbReference type="EMBL" id="GBE78087.1"/>
    </source>
</evidence>
<organism evidence="1 2">
    <name type="scientific">Sparassis crispa</name>
    <dbReference type="NCBI Taxonomy" id="139825"/>
    <lineage>
        <taxon>Eukaryota</taxon>
        <taxon>Fungi</taxon>
        <taxon>Dikarya</taxon>
        <taxon>Basidiomycota</taxon>
        <taxon>Agaricomycotina</taxon>
        <taxon>Agaricomycetes</taxon>
        <taxon>Polyporales</taxon>
        <taxon>Sparassidaceae</taxon>
        <taxon>Sparassis</taxon>
    </lineage>
</organism>
<sequence length="67" mass="7287">MPWIASPFPRVRLSDPGSSPSHHPLYFDGFTCPSDAVLSLSTPKTPITSVFSHTALSLGFVPAIQYR</sequence>
<dbReference type="RefSeq" id="XP_027609000.1">
    <property type="nucleotide sequence ID" value="XM_027753199.1"/>
</dbReference>
<proteinExistence type="predicted"/>
<protein>
    <submittedName>
        <fullName evidence="1">Uncharacterized protein</fullName>
    </submittedName>
</protein>
<dbReference type="Proteomes" id="UP000287166">
    <property type="component" value="Unassembled WGS sequence"/>
</dbReference>
<dbReference type="AlphaFoldDB" id="A0A401G7F5"/>
<dbReference type="InParanoid" id="A0A401G7F5"/>
<comment type="caution">
    <text evidence="1">The sequence shown here is derived from an EMBL/GenBank/DDBJ whole genome shotgun (WGS) entry which is preliminary data.</text>
</comment>
<dbReference type="EMBL" id="BFAD01000001">
    <property type="protein sequence ID" value="GBE78087.1"/>
    <property type="molecule type" value="Genomic_DNA"/>
</dbReference>
<dbReference type="GeneID" id="38775004"/>
<gene>
    <name evidence="1" type="ORF">SCP_0109690</name>
</gene>
<keyword evidence="2" id="KW-1185">Reference proteome</keyword>
<name>A0A401G7F5_9APHY</name>